<dbReference type="Pfam" id="PF04069">
    <property type="entry name" value="OpuAC"/>
    <property type="match status" value="1"/>
</dbReference>
<dbReference type="Gene3D" id="3.40.190.120">
    <property type="entry name" value="Osmoprotection protein (prox), domain 2"/>
    <property type="match status" value="1"/>
</dbReference>
<evidence type="ECO:0000313" key="4">
    <source>
        <dbReference type="Proteomes" id="UP000317573"/>
    </source>
</evidence>
<evidence type="ECO:0000256" key="1">
    <source>
        <dbReference type="SAM" id="MobiDB-lite"/>
    </source>
</evidence>
<feature type="region of interest" description="Disordered" evidence="1">
    <location>
        <begin position="299"/>
        <end position="318"/>
    </location>
</feature>
<dbReference type="InterPro" id="IPR007210">
    <property type="entry name" value="ABC_Gly_betaine_transp_sub-bd"/>
</dbReference>
<dbReference type="RefSeq" id="WP_145692658.1">
    <property type="nucleotide sequence ID" value="NZ_VLJT01000039.1"/>
</dbReference>
<evidence type="ECO:0000259" key="2">
    <source>
        <dbReference type="Pfam" id="PF04069"/>
    </source>
</evidence>
<organism evidence="3 4">
    <name type="scientific">Rhodococcus rhodochrous J45</name>
    <dbReference type="NCBI Taxonomy" id="935266"/>
    <lineage>
        <taxon>Bacteria</taxon>
        <taxon>Bacillati</taxon>
        <taxon>Actinomycetota</taxon>
        <taxon>Actinomycetes</taxon>
        <taxon>Mycobacteriales</taxon>
        <taxon>Nocardiaceae</taxon>
        <taxon>Rhodococcus</taxon>
    </lineage>
</organism>
<dbReference type="EMBL" id="VLJT01000039">
    <property type="protein sequence ID" value="TWH10602.1"/>
    <property type="molecule type" value="Genomic_DNA"/>
</dbReference>
<evidence type="ECO:0000313" key="3">
    <source>
        <dbReference type="EMBL" id="TWH10602.1"/>
    </source>
</evidence>
<gene>
    <name evidence="3" type="ORF">L618_000400000830</name>
</gene>
<name>A0A562DLQ8_RHORH</name>
<dbReference type="GO" id="GO:0043190">
    <property type="term" value="C:ATP-binding cassette (ABC) transporter complex"/>
    <property type="evidence" value="ECO:0007669"/>
    <property type="project" value="InterPro"/>
</dbReference>
<feature type="domain" description="ABC-type glycine betaine transport system substrate-binding" evidence="2">
    <location>
        <begin position="44"/>
        <end position="314"/>
    </location>
</feature>
<accession>A0A562DLQ8</accession>
<feature type="compositionally biased region" description="Basic and acidic residues" evidence="1">
    <location>
        <begin position="306"/>
        <end position="318"/>
    </location>
</feature>
<proteinExistence type="predicted"/>
<comment type="caution">
    <text evidence="3">The sequence shown here is derived from an EMBL/GenBank/DDBJ whole genome shotgun (WGS) entry which is preliminary data.</text>
</comment>
<feature type="compositionally biased region" description="Low complexity" evidence="1">
    <location>
        <begin position="206"/>
        <end position="221"/>
    </location>
</feature>
<dbReference type="CDD" id="cd13606">
    <property type="entry name" value="PBP2_ProX_like"/>
    <property type="match status" value="1"/>
</dbReference>
<dbReference type="Gene3D" id="3.40.190.10">
    <property type="entry name" value="Periplasmic binding protein-like II"/>
    <property type="match status" value="2"/>
</dbReference>
<dbReference type="Proteomes" id="UP000317573">
    <property type="component" value="Unassembled WGS sequence"/>
</dbReference>
<dbReference type="GO" id="GO:0022857">
    <property type="term" value="F:transmembrane transporter activity"/>
    <property type="evidence" value="ECO:0007669"/>
    <property type="project" value="InterPro"/>
</dbReference>
<dbReference type="SUPFAM" id="SSF53850">
    <property type="entry name" value="Periplasmic binding protein-like II"/>
    <property type="match status" value="1"/>
</dbReference>
<protein>
    <submittedName>
        <fullName evidence="3">Osmoprotectant transport system substrate-binding protein</fullName>
    </submittedName>
</protein>
<dbReference type="AlphaFoldDB" id="A0A562DLQ8"/>
<sequence length="318" mass="33177">MTAVANEARRIRPVAATVLTACAAAAVLQGCASPVLDEAAPSTTVVVGAGERPDEELLAQLYAGALRGSGIDVQVRSGIADPIAALDAADLTLIPGYTGRLLASYDPGADATDAEDVFEALARALPDELTISDYASAQDRAVLLADRERLTQWSVSRVADLAGRCADLTFAVTEDFEIAGGLTALERADCRPREVRRIEDAQSVAVASESDSVVGTTTTSSALAEIDADSPVSTVPDAPDRSPQDDAEADDAPAPVLPAQNVVPVFRKGTLDEAQLDALRTIAGELTTSDLTELRARVEEGDDPETVAREWIDEHAGA</sequence>
<reference evidence="3 4" key="1">
    <citation type="submission" date="2019-07" db="EMBL/GenBank/DDBJ databases">
        <title>Genome sequencing of lignin-degrading bacterial isolates.</title>
        <authorList>
            <person name="Gladden J."/>
        </authorList>
    </citation>
    <scope>NUCLEOTIDE SEQUENCE [LARGE SCALE GENOMIC DNA]</scope>
    <source>
        <strain evidence="3 4">J45</strain>
    </source>
</reference>
<feature type="region of interest" description="Disordered" evidence="1">
    <location>
        <begin position="206"/>
        <end position="254"/>
    </location>
</feature>